<name>A0A9W7IY32_HIBTR</name>
<feature type="signal peptide" evidence="1">
    <location>
        <begin position="1"/>
        <end position="23"/>
    </location>
</feature>
<keyword evidence="1" id="KW-0732">Signal</keyword>
<proteinExistence type="predicted"/>
<feature type="chain" id="PRO_5040995252" evidence="1">
    <location>
        <begin position="24"/>
        <end position="204"/>
    </location>
</feature>
<protein>
    <submittedName>
        <fullName evidence="2">Uncharacterized protein</fullName>
    </submittedName>
</protein>
<reference evidence="2" key="1">
    <citation type="submission" date="2023-05" db="EMBL/GenBank/DDBJ databases">
        <title>Genome and transcriptome analyses reveal genes involved in the formation of fine ridges on petal epidermal cells in Hibiscus trionum.</title>
        <authorList>
            <person name="Koshimizu S."/>
            <person name="Masuda S."/>
            <person name="Ishii T."/>
            <person name="Shirasu K."/>
            <person name="Hoshino A."/>
            <person name="Arita M."/>
        </authorList>
    </citation>
    <scope>NUCLEOTIDE SEQUENCE</scope>
    <source>
        <strain evidence="2">Hamamatsu line</strain>
    </source>
</reference>
<dbReference type="OrthoDB" id="990631at2759"/>
<keyword evidence="3" id="KW-1185">Reference proteome</keyword>
<evidence type="ECO:0000313" key="3">
    <source>
        <dbReference type="Proteomes" id="UP001165190"/>
    </source>
</evidence>
<accession>A0A9W7IY32</accession>
<organism evidence="2 3">
    <name type="scientific">Hibiscus trionum</name>
    <name type="common">Flower of an hour</name>
    <dbReference type="NCBI Taxonomy" id="183268"/>
    <lineage>
        <taxon>Eukaryota</taxon>
        <taxon>Viridiplantae</taxon>
        <taxon>Streptophyta</taxon>
        <taxon>Embryophyta</taxon>
        <taxon>Tracheophyta</taxon>
        <taxon>Spermatophyta</taxon>
        <taxon>Magnoliopsida</taxon>
        <taxon>eudicotyledons</taxon>
        <taxon>Gunneridae</taxon>
        <taxon>Pentapetalae</taxon>
        <taxon>rosids</taxon>
        <taxon>malvids</taxon>
        <taxon>Malvales</taxon>
        <taxon>Malvaceae</taxon>
        <taxon>Malvoideae</taxon>
        <taxon>Hibiscus</taxon>
    </lineage>
</organism>
<comment type="caution">
    <text evidence="2">The sequence shown here is derived from an EMBL/GenBank/DDBJ whole genome shotgun (WGS) entry which is preliminary data.</text>
</comment>
<evidence type="ECO:0000313" key="2">
    <source>
        <dbReference type="EMBL" id="GMJ02024.1"/>
    </source>
</evidence>
<evidence type="ECO:0000256" key="1">
    <source>
        <dbReference type="SAM" id="SignalP"/>
    </source>
</evidence>
<dbReference type="Proteomes" id="UP001165190">
    <property type="component" value="Unassembled WGS sequence"/>
</dbReference>
<sequence length="204" mass="23463">MKLFLLANLVSFLLVLAVVQVHGFAPFNFESEFPQDSKASKISYESQYFPKSNDEETSLFPEFEPPYDSLEVQNFPEKTSQFSESGFSQESDYPDESFDNEQVPYEIDAVSEIKLHPPSPAPSPSNPEYACKCTSSTECRKENFPLLLNLCNQVCKTRCLLRYSGLIYDCTTRCAEFMPKLFKSDKKKADEYMNYCYKKCIKKP</sequence>
<gene>
    <name evidence="2" type="ORF">HRI_003871600</name>
</gene>
<dbReference type="EMBL" id="BSYR01000035">
    <property type="protein sequence ID" value="GMJ02024.1"/>
    <property type="molecule type" value="Genomic_DNA"/>
</dbReference>
<dbReference type="AlphaFoldDB" id="A0A9W7IY32"/>